<proteinExistence type="predicted"/>
<evidence type="ECO:0000313" key="3">
    <source>
        <dbReference type="EMBL" id="SDF72174.1"/>
    </source>
</evidence>
<dbReference type="SUPFAM" id="SSF160904">
    <property type="entry name" value="Jann2411-like"/>
    <property type="match status" value="1"/>
</dbReference>
<keyword evidence="4" id="KW-1185">Reference proteome</keyword>
<evidence type="ECO:0000259" key="2">
    <source>
        <dbReference type="Pfam" id="PF11706"/>
    </source>
</evidence>
<evidence type="ECO:0000256" key="1">
    <source>
        <dbReference type="SAM" id="MobiDB-lite"/>
    </source>
</evidence>
<dbReference type="Pfam" id="PF07336">
    <property type="entry name" value="ABATE"/>
    <property type="match status" value="1"/>
</dbReference>
<dbReference type="AlphaFoldDB" id="A0A1G7NDR1"/>
<dbReference type="InterPro" id="IPR010852">
    <property type="entry name" value="ABATE"/>
</dbReference>
<dbReference type="EMBL" id="FNBE01000006">
    <property type="protein sequence ID" value="SDF72174.1"/>
    <property type="molecule type" value="Genomic_DNA"/>
</dbReference>
<sequence length="192" mass="19971">MSFLFRGGDPALDLVNTVIVEAGAPLDLIPTPADLAAWTAAAGLGSPAAVSPEVHAAVLDVRSALKEAFDAVLAEQPVPTDRLNAVLADAPGTVLRAGPDGLQLLPRVDLTADPAALPWVLADAGARVLTGGGLLRRCANHDTCVLLFLDTSRSHTRRWCSMEACGNRNKVAAHAARASGRPPGARPRRSPR</sequence>
<dbReference type="RefSeq" id="WP_176921280.1">
    <property type="nucleotide sequence ID" value="NZ_FNBE01000006.1"/>
</dbReference>
<accession>A0A1G7NDR1</accession>
<dbReference type="InterPro" id="IPR023286">
    <property type="entry name" value="ABATE_dom_sf"/>
</dbReference>
<feature type="domain" description="Zinc finger CGNR" evidence="2">
    <location>
        <begin position="135"/>
        <end position="177"/>
    </location>
</feature>
<dbReference type="PANTHER" id="PTHR35525">
    <property type="entry name" value="BLL6575 PROTEIN"/>
    <property type="match status" value="1"/>
</dbReference>
<dbReference type="Gene3D" id="1.10.3300.10">
    <property type="entry name" value="Jann2411-like domain"/>
    <property type="match status" value="1"/>
</dbReference>
<dbReference type="InterPro" id="IPR021005">
    <property type="entry name" value="Znf_CGNR"/>
</dbReference>
<reference evidence="3 4" key="1">
    <citation type="submission" date="2016-10" db="EMBL/GenBank/DDBJ databases">
        <authorList>
            <person name="de Groot N.N."/>
        </authorList>
    </citation>
    <scope>NUCLEOTIDE SEQUENCE [LARGE SCALE GENOMIC DNA]</scope>
    <source>
        <strain evidence="3 4">CGMCC 4.3143</strain>
    </source>
</reference>
<protein>
    <submittedName>
        <fullName evidence="3">Conserved protein containing a Zn-ribbon-like motif, possibly RNA-binding</fullName>
    </submittedName>
</protein>
<name>A0A1G7NDR1_PSEOR</name>
<dbReference type="Pfam" id="PF11706">
    <property type="entry name" value="zf-CGNR"/>
    <property type="match status" value="1"/>
</dbReference>
<organism evidence="3 4">
    <name type="scientific">Pseudonocardia oroxyli</name>
    <dbReference type="NCBI Taxonomy" id="366584"/>
    <lineage>
        <taxon>Bacteria</taxon>
        <taxon>Bacillati</taxon>
        <taxon>Actinomycetota</taxon>
        <taxon>Actinomycetes</taxon>
        <taxon>Pseudonocardiales</taxon>
        <taxon>Pseudonocardiaceae</taxon>
        <taxon>Pseudonocardia</taxon>
    </lineage>
</organism>
<dbReference type="Proteomes" id="UP000198967">
    <property type="component" value="Unassembled WGS sequence"/>
</dbReference>
<dbReference type="STRING" id="366584.SAMN05216377_106213"/>
<dbReference type="PANTHER" id="PTHR35525:SF3">
    <property type="entry name" value="BLL6575 PROTEIN"/>
    <property type="match status" value="1"/>
</dbReference>
<feature type="compositionally biased region" description="Low complexity" evidence="1">
    <location>
        <begin position="173"/>
        <end position="183"/>
    </location>
</feature>
<evidence type="ECO:0000313" key="4">
    <source>
        <dbReference type="Proteomes" id="UP000198967"/>
    </source>
</evidence>
<gene>
    <name evidence="3" type="ORF">SAMN05216377_106213</name>
</gene>
<feature type="region of interest" description="Disordered" evidence="1">
    <location>
        <begin position="173"/>
        <end position="192"/>
    </location>
</feature>